<accession>A0A9N9GJ64</accession>
<protein>
    <submittedName>
        <fullName evidence="2">309_t:CDS:1</fullName>
    </submittedName>
</protein>
<proteinExistence type="predicted"/>
<dbReference type="Proteomes" id="UP000789572">
    <property type="component" value="Unassembled WGS sequence"/>
</dbReference>
<evidence type="ECO:0000256" key="1">
    <source>
        <dbReference type="SAM" id="MobiDB-lite"/>
    </source>
</evidence>
<sequence>MSVNSQKDKIRCFCSKCKIGGGKTISRRTYALHSKNDIIPQSNQSNIIIQNDVTIPDSILVNELQSTVSSSEHIVSNSNSTESPAKRHCIRGALTNLHEYEGNDNDSDEDNSPGNSPYGTESEIQLVDVDNENEDINIIPTITSSSNWRPSYRHVKLPSTPPVLSQSLAIRWVLFWVFTFQQAFALPKAAISSLLNFLSFLFLKLNNNEYEGFPGTIYKAYNMFNYDDEICKYYVCPQCHSLYNPKTTPLNTDDHTQCTKADCKTLLTKAVRTSKSPMKYKPIRVYPYKGIMRHLAILLQTPDFEQLLEHPYEYNSIPGVLSDIYDGRIWKEFKDDCGELFFIRSETDIKLGFSLNVDWFCPSKHIRTSVGAIYLSILNLPRHLRYKKIYTLLISIIPGPHEPDADQIQNYLEPFVDELQQLWQGQLFLTRNFPTGKMVRGALVLIACDVPAARKICGFAGHSSKFACYKCTQATGDNSSISTSDFYSVYPRKNIDEYKALAYAYRFGSKAERQNIFNKYGIRWSELHRLPYFDAFRFTCIDPMHNLFLGTSKRMLEKAWLSTNRINNKQLKSIQRIIDSIPVPSDIGRIPHKIASGFAGFTADQWKTWVLIYSTCALRDILEEDDRRCWQHFVRCVTLWSQRIVTINEVDQGEEHMLAFLREAESLYGERLITPNMHFHTHLRECIVDYGPFYSFWCFAYERMNGDLVLQPNSNRSMEIEVMARINHQVNVAHAFTAASNEIPHDIVVLINSLCSPINNGRGTLRNYNFAAEEMLAFREMSLLLSAINVTGTERFPGELSGRYYEATLDGRMLDLLKDYYEMVYADCGYKFRNGINDISGSCIYVSSTIFQASALRVGDESFGSLLSGSDLNACVIAGFLNDEDNVSYYPGEVVYYFRHRLTLPEMNSQSANTRIADHYLCVVDWYKPSRHRAYFNVPSQQQLLTDEGDFEKLYHTELWGAKCTRGTYENILPVQRLVCRFVKGEYQVKGQQDKLNVVIPLRRKCSF</sequence>
<organism evidence="2 3">
    <name type="scientific">Paraglomus occultum</name>
    <dbReference type="NCBI Taxonomy" id="144539"/>
    <lineage>
        <taxon>Eukaryota</taxon>
        <taxon>Fungi</taxon>
        <taxon>Fungi incertae sedis</taxon>
        <taxon>Mucoromycota</taxon>
        <taxon>Glomeromycotina</taxon>
        <taxon>Glomeromycetes</taxon>
        <taxon>Paraglomerales</taxon>
        <taxon>Paraglomeraceae</taxon>
        <taxon>Paraglomus</taxon>
    </lineage>
</organism>
<comment type="caution">
    <text evidence="2">The sequence shown here is derived from an EMBL/GenBank/DDBJ whole genome shotgun (WGS) entry which is preliminary data.</text>
</comment>
<feature type="region of interest" description="Disordered" evidence="1">
    <location>
        <begin position="99"/>
        <end position="121"/>
    </location>
</feature>
<keyword evidence="3" id="KW-1185">Reference proteome</keyword>
<reference evidence="2" key="1">
    <citation type="submission" date="2021-06" db="EMBL/GenBank/DDBJ databases">
        <authorList>
            <person name="Kallberg Y."/>
            <person name="Tangrot J."/>
            <person name="Rosling A."/>
        </authorList>
    </citation>
    <scope>NUCLEOTIDE SEQUENCE</scope>
    <source>
        <strain evidence="2">IA702</strain>
    </source>
</reference>
<evidence type="ECO:0000313" key="3">
    <source>
        <dbReference type="Proteomes" id="UP000789572"/>
    </source>
</evidence>
<feature type="compositionally biased region" description="Acidic residues" evidence="1">
    <location>
        <begin position="102"/>
        <end position="111"/>
    </location>
</feature>
<dbReference type="PANTHER" id="PTHR46579">
    <property type="entry name" value="F5/8 TYPE C DOMAIN-CONTAINING PROTEIN-RELATED"/>
    <property type="match status" value="1"/>
</dbReference>
<dbReference type="OrthoDB" id="2421950at2759"/>
<dbReference type="Pfam" id="PF02992">
    <property type="entry name" value="Transposase_21"/>
    <property type="match status" value="1"/>
</dbReference>
<dbReference type="PANTHER" id="PTHR46579:SF2">
    <property type="entry name" value="C2H2-TYPE DOMAIN-CONTAINING PROTEIN"/>
    <property type="match status" value="1"/>
</dbReference>
<dbReference type="EMBL" id="CAJVPJ010002065">
    <property type="protein sequence ID" value="CAG8612209.1"/>
    <property type="molecule type" value="Genomic_DNA"/>
</dbReference>
<dbReference type="AlphaFoldDB" id="A0A9N9GJ64"/>
<evidence type="ECO:0000313" key="2">
    <source>
        <dbReference type="EMBL" id="CAG8612209.1"/>
    </source>
</evidence>
<gene>
    <name evidence="2" type="ORF">POCULU_LOCUS8004</name>
</gene>
<name>A0A9N9GJ64_9GLOM</name>
<dbReference type="InterPro" id="IPR004242">
    <property type="entry name" value="Transposase_21"/>
</dbReference>